<keyword evidence="4" id="KW-1185">Reference proteome</keyword>
<dbReference type="InterPro" id="IPR050570">
    <property type="entry name" value="Cell_wall_metabolism_enzyme"/>
</dbReference>
<sequence>MTALSQRHVFALVFVIAALLTFIISSGKDNNPVTATTAASPVPFDSSLSGDSLQSYAQQRRIGAGVTEVQAQPPGQLVTLEPGQNLTRLLGKQGISAHRVALLAIAAKPLLNLGRLQTGINIEVAHPTSTSHRVRLAREYGEIIEATYADNAWSVELKQVPTVYETHEQGLDIRNSLYQDAAQNSIPVDVINSAIMALSHFVDFQRQVQQGDVLEVRYQRTQVSQDPALFAHLQNPLLLTYLRFTNAGEDHRLIRFNDAFYFPDGRLAQSFLMKTPLNGARLSSHFGSRHHPVLGYNRQHKGIDFSAPVGTPIMAAGGGVVKRASRFGSFGNTVIIQHSNGYETLYAHLKGFAGKLRVGERVKQGDIIGYLGNTGLSAGRHLHYEVHRHGRAINPLKLKASADIRLHGEELSRFRQQLARLDRANSQLSSLAP</sequence>
<evidence type="ECO:0000259" key="2">
    <source>
        <dbReference type="Pfam" id="PF01551"/>
    </source>
</evidence>
<dbReference type="Proteomes" id="UP000068447">
    <property type="component" value="Chromosome"/>
</dbReference>
<feature type="domain" description="M23ase beta-sheet core" evidence="2">
    <location>
        <begin position="299"/>
        <end position="395"/>
    </location>
</feature>
<accession>A0A0U3AW82</accession>
<dbReference type="GO" id="GO:0004222">
    <property type="term" value="F:metalloendopeptidase activity"/>
    <property type="evidence" value="ECO:0007669"/>
    <property type="project" value="TreeGrafter"/>
</dbReference>
<protein>
    <recommendedName>
        <fullName evidence="2">M23ase beta-sheet core domain-containing protein</fullName>
    </recommendedName>
</protein>
<dbReference type="InterPro" id="IPR016047">
    <property type="entry name" value="M23ase_b-sheet_dom"/>
</dbReference>
<dbReference type="Gene3D" id="3.10.450.350">
    <property type="match status" value="1"/>
</dbReference>
<dbReference type="SUPFAM" id="SSF51261">
    <property type="entry name" value="Duplicated hybrid motif"/>
    <property type="match status" value="1"/>
</dbReference>
<dbReference type="Gene3D" id="2.70.70.10">
    <property type="entry name" value="Glucose Permease (Domain IIA)"/>
    <property type="match status" value="1"/>
</dbReference>
<reference evidence="3 4" key="1">
    <citation type="submission" date="2015-12" db="EMBL/GenBank/DDBJ databases">
        <title>Complete genome of Lacimicrobium alkaliphilum KCTC 32984.</title>
        <authorList>
            <person name="Kim S.-G."/>
            <person name="Lee Y.-J."/>
        </authorList>
    </citation>
    <scope>NUCLEOTIDE SEQUENCE [LARGE SCALE GENOMIC DNA]</scope>
    <source>
        <strain evidence="3 4">YelD216</strain>
    </source>
</reference>
<evidence type="ECO:0000313" key="4">
    <source>
        <dbReference type="Proteomes" id="UP000068447"/>
    </source>
</evidence>
<dbReference type="PANTHER" id="PTHR21666:SF289">
    <property type="entry name" value="L-ALA--D-GLU ENDOPEPTIDASE"/>
    <property type="match status" value="1"/>
</dbReference>
<evidence type="ECO:0000256" key="1">
    <source>
        <dbReference type="ARBA" id="ARBA00022729"/>
    </source>
</evidence>
<dbReference type="CDD" id="cd12797">
    <property type="entry name" value="M23_peptidase"/>
    <property type="match status" value="1"/>
</dbReference>
<organism evidence="3 4">
    <name type="scientific">Lacimicrobium alkaliphilum</name>
    <dbReference type="NCBI Taxonomy" id="1526571"/>
    <lineage>
        <taxon>Bacteria</taxon>
        <taxon>Pseudomonadati</taxon>
        <taxon>Pseudomonadota</taxon>
        <taxon>Gammaproteobacteria</taxon>
        <taxon>Alteromonadales</taxon>
        <taxon>Alteromonadaceae</taxon>
        <taxon>Lacimicrobium</taxon>
    </lineage>
</organism>
<dbReference type="Pfam" id="PF01551">
    <property type="entry name" value="Peptidase_M23"/>
    <property type="match status" value="1"/>
</dbReference>
<dbReference type="PANTHER" id="PTHR21666">
    <property type="entry name" value="PEPTIDASE-RELATED"/>
    <property type="match status" value="1"/>
</dbReference>
<dbReference type="OrthoDB" id="9805070at2"/>
<keyword evidence="1" id="KW-0732">Signal</keyword>
<dbReference type="EMBL" id="CP013650">
    <property type="protein sequence ID" value="ALS97152.1"/>
    <property type="molecule type" value="Genomic_DNA"/>
</dbReference>
<dbReference type="AlphaFoldDB" id="A0A0U3AW82"/>
<dbReference type="InterPro" id="IPR011055">
    <property type="entry name" value="Dup_hybrid_motif"/>
</dbReference>
<dbReference type="STRING" id="1526571.AT746_01895"/>
<gene>
    <name evidence="3" type="ORF">AT746_01895</name>
</gene>
<name>A0A0U3AW82_9ALTE</name>
<evidence type="ECO:0000313" key="3">
    <source>
        <dbReference type="EMBL" id="ALS97152.1"/>
    </source>
</evidence>
<dbReference type="KEGG" id="lal:AT746_01895"/>
<proteinExistence type="predicted"/>
<dbReference type="RefSeq" id="WP_062475682.1">
    <property type="nucleotide sequence ID" value="NZ_CP013650.1"/>
</dbReference>